<evidence type="ECO:0000313" key="7">
    <source>
        <dbReference type="Proteomes" id="UP000253551"/>
    </source>
</evidence>
<reference evidence="6 7" key="1">
    <citation type="journal article" date="2018" name="G3 (Bethesda)">
        <title>Phylogenetic and Phylogenomic Definition of Rhizopus Species.</title>
        <authorList>
            <person name="Gryganskyi A.P."/>
            <person name="Golan J."/>
            <person name="Dolatabadi S."/>
            <person name="Mondo S."/>
            <person name="Robb S."/>
            <person name="Idnurm A."/>
            <person name="Muszewska A."/>
            <person name="Steczkiewicz K."/>
            <person name="Masonjones S."/>
            <person name="Liao H.L."/>
            <person name="Gajdeczka M.T."/>
            <person name="Anike F."/>
            <person name="Vuek A."/>
            <person name="Anishchenko I.M."/>
            <person name="Voigt K."/>
            <person name="de Hoog G.S."/>
            <person name="Smith M.E."/>
            <person name="Heitman J."/>
            <person name="Vilgalys R."/>
            <person name="Stajich J.E."/>
        </authorList>
    </citation>
    <scope>NUCLEOTIDE SEQUENCE [LARGE SCALE GENOMIC DNA]</scope>
    <source>
        <strain evidence="6 7">LSU 92-RS-03</strain>
    </source>
</reference>
<dbReference type="Pfam" id="PF02181">
    <property type="entry name" value="FH2"/>
    <property type="match status" value="1"/>
</dbReference>
<accession>A0A367IMV9</accession>
<dbReference type="InterPro" id="IPR001806">
    <property type="entry name" value="Small_GTPase"/>
</dbReference>
<dbReference type="NCBIfam" id="TIGR00231">
    <property type="entry name" value="small_GTP"/>
    <property type="match status" value="1"/>
</dbReference>
<keyword evidence="4" id="KW-0636">Prenylation</keyword>
<dbReference type="SUPFAM" id="SSF101447">
    <property type="entry name" value="Formin homology 2 domain (FH2 domain)"/>
    <property type="match status" value="1"/>
</dbReference>
<name>A0A367IMV9_RHIST</name>
<keyword evidence="4" id="KW-0449">Lipoprotein</keyword>
<evidence type="ECO:0000256" key="3">
    <source>
        <dbReference type="ARBA" id="ARBA00023134"/>
    </source>
</evidence>
<dbReference type="PROSITE" id="PS51444">
    <property type="entry name" value="FH2"/>
    <property type="match status" value="1"/>
</dbReference>
<dbReference type="SMART" id="SM00173">
    <property type="entry name" value="RAS"/>
    <property type="match status" value="1"/>
</dbReference>
<dbReference type="SMART" id="SM00174">
    <property type="entry name" value="RHO"/>
    <property type="match status" value="1"/>
</dbReference>
<protein>
    <recommendedName>
        <fullName evidence="5">FH2 domain-containing protein</fullName>
    </recommendedName>
</protein>
<dbReference type="Gene3D" id="3.40.50.300">
    <property type="entry name" value="P-loop containing nucleotide triphosphate hydrolases"/>
    <property type="match status" value="1"/>
</dbReference>
<dbReference type="Pfam" id="PF00071">
    <property type="entry name" value="Ras"/>
    <property type="match status" value="1"/>
</dbReference>
<proteinExistence type="inferred from homology"/>
<dbReference type="OrthoDB" id="1104827at2759"/>
<evidence type="ECO:0000256" key="2">
    <source>
        <dbReference type="ARBA" id="ARBA00022741"/>
    </source>
</evidence>
<keyword evidence="2" id="KW-0547">Nucleotide-binding</keyword>
<dbReference type="PANTHER" id="PTHR47981">
    <property type="entry name" value="RAB FAMILY"/>
    <property type="match status" value="1"/>
</dbReference>
<feature type="domain" description="FH2" evidence="5">
    <location>
        <begin position="1"/>
        <end position="182"/>
    </location>
</feature>
<gene>
    <name evidence="6" type="ORF">CU098_002763</name>
</gene>
<comment type="similarity">
    <text evidence="1">Belongs to the small GTPase superfamily. Rab family.</text>
</comment>
<keyword evidence="7" id="KW-1185">Reference proteome</keyword>
<dbReference type="SUPFAM" id="SSF52540">
    <property type="entry name" value="P-loop containing nucleoside triphosphate hydrolases"/>
    <property type="match status" value="1"/>
</dbReference>
<dbReference type="Gene3D" id="1.20.58.2220">
    <property type="entry name" value="Formin, FH2 domain"/>
    <property type="match status" value="1"/>
</dbReference>
<dbReference type="Proteomes" id="UP000253551">
    <property type="component" value="Unassembled WGS sequence"/>
</dbReference>
<evidence type="ECO:0000259" key="5">
    <source>
        <dbReference type="PROSITE" id="PS51444"/>
    </source>
</evidence>
<dbReference type="GO" id="GO:0005525">
    <property type="term" value="F:GTP binding"/>
    <property type="evidence" value="ECO:0007669"/>
    <property type="project" value="UniProtKB-KW"/>
</dbReference>
<dbReference type="FunFam" id="3.40.50.300:FF:001447">
    <property type="entry name" value="Ras-related protein Rab-1B"/>
    <property type="match status" value="1"/>
</dbReference>
<dbReference type="InterPro" id="IPR005225">
    <property type="entry name" value="Small_GTP-bd"/>
</dbReference>
<dbReference type="GO" id="GO:0032889">
    <property type="term" value="P:regulation of vacuole fusion, non-autophagic"/>
    <property type="evidence" value="ECO:0007669"/>
    <property type="project" value="TreeGrafter"/>
</dbReference>
<dbReference type="SMART" id="SM00175">
    <property type="entry name" value="RAB"/>
    <property type="match status" value="1"/>
</dbReference>
<dbReference type="InterPro" id="IPR027417">
    <property type="entry name" value="P-loop_NTPase"/>
</dbReference>
<dbReference type="AlphaFoldDB" id="A0A367IMV9"/>
<dbReference type="GO" id="GO:0000329">
    <property type="term" value="C:fungal-type vacuole membrane"/>
    <property type="evidence" value="ECO:0007669"/>
    <property type="project" value="TreeGrafter"/>
</dbReference>
<dbReference type="PANTHER" id="PTHR47981:SF20">
    <property type="entry name" value="RAS-RELATED PROTEIN RAB-7A"/>
    <property type="match status" value="1"/>
</dbReference>
<sequence>LVDTKTSDNSRLTLLHVLAGIVRRQFPHILRFVEDIKDVPQAARSKYFVLITKLTRQVMSSISDIVQEYTDMRQGLKQLGIELDTHWKDQTDLQDRFHVVMQEHRRSVIERFEEIEVLYINMDAKWKHLMLFYGENPQRMRPDEFFQIFSRFIHSWKTCAFEELKYAQAKEREEKRSEEVKMLSVVKPKDNDGPLVIILGDSGVGKTSLMNQYVNKKFSNQYKATIGADFLTKEVMVDDRLVTMQIWDTAGQERFQSLGVAFYRGADCCVLAYDVNNSKSFEALGK</sequence>
<keyword evidence="3" id="KW-0342">GTP-binding</keyword>
<dbReference type="GO" id="GO:0005770">
    <property type="term" value="C:late endosome"/>
    <property type="evidence" value="ECO:0007669"/>
    <property type="project" value="TreeGrafter"/>
</dbReference>
<dbReference type="PROSITE" id="PS51419">
    <property type="entry name" value="RAB"/>
    <property type="match status" value="1"/>
</dbReference>
<feature type="non-terminal residue" evidence="6">
    <location>
        <position position="1"/>
    </location>
</feature>
<dbReference type="PRINTS" id="PR00449">
    <property type="entry name" value="RASTRNSFRMNG"/>
</dbReference>
<evidence type="ECO:0000256" key="4">
    <source>
        <dbReference type="ARBA" id="ARBA00023289"/>
    </source>
</evidence>
<dbReference type="GO" id="GO:0003924">
    <property type="term" value="F:GTPase activity"/>
    <property type="evidence" value="ECO:0007669"/>
    <property type="project" value="InterPro"/>
</dbReference>
<evidence type="ECO:0000313" key="6">
    <source>
        <dbReference type="EMBL" id="RCH78831.1"/>
    </source>
</evidence>
<dbReference type="InterPro" id="IPR015425">
    <property type="entry name" value="FH2_Formin"/>
</dbReference>
<dbReference type="InterPro" id="IPR042201">
    <property type="entry name" value="FH2_Formin_sf"/>
</dbReference>
<dbReference type="EMBL" id="PJQM01006968">
    <property type="protein sequence ID" value="RCH78831.1"/>
    <property type="molecule type" value="Genomic_DNA"/>
</dbReference>
<evidence type="ECO:0000256" key="1">
    <source>
        <dbReference type="ARBA" id="ARBA00006270"/>
    </source>
</evidence>
<comment type="caution">
    <text evidence="6">The sequence shown here is derived from an EMBL/GenBank/DDBJ whole genome shotgun (WGS) entry which is preliminary data.</text>
</comment>
<organism evidence="6 7">
    <name type="scientific">Rhizopus stolonifer</name>
    <name type="common">Rhizopus nigricans</name>
    <dbReference type="NCBI Taxonomy" id="4846"/>
    <lineage>
        <taxon>Eukaryota</taxon>
        <taxon>Fungi</taxon>
        <taxon>Fungi incertae sedis</taxon>
        <taxon>Mucoromycota</taxon>
        <taxon>Mucoromycotina</taxon>
        <taxon>Mucoromycetes</taxon>
        <taxon>Mucorales</taxon>
        <taxon>Mucorineae</taxon>
        <taxon>Rhizopodaceae</taxon>
        <taxon>Rhizopus</taxon>
    </lineage>
</organism>
<dbReference type="STRING" id="4846.A0A367IMV9"/>